<keyword evidence="2" id="KW-0732">Signal</keyword>
<organism evidence="3 4">
    <name type="scientific">Prevotella koreensis</name>
    <dbReference type="NCBI Taxonomy" id="2490854"/>
    <lineage>
        <taxon>Bacteria</taxon>
        <taxon>Pseudomonadati</taxon>
        <taxon>Bacteroidota</taxon>
        <taxon>Bacteroidia</taxon>
        <taxon>Bacteroidales</taxon>
        <taxon>Prevotellaceae</taxon>
        <taxon>Prevotella</taxon>
    </lineage>
</organism>
<feature type="coiled-coil region" evidence="1">
    <location>
        <begin position="81"/>
        <end position="185"/>
    </location>
</feature>
<reference evidence="3 4" key="1">
    <citation type="submission" date="2018-12" db="EMBL/GenBank/DDBJ databases">
        <title>Genome sequencing of Prevotella sp. KCOM 3155 (= JS262).</title>
        <authorList>
            <person name="Kook J.-K."/>
            <person name="Park S.-N."/>
            <person name="Lim Y.K."/>
        </authorList>
    </citation>
    <scope>NUCLEOTIDE SEQUENCE [LARGE SCALE GENOMIC DNA]</scope>
    <source>
        <strain evidence="3 4">KCOM 3155</strain>
    </source>
</reference>
<gene>
    <name evidence="3" type="ORF">EHV08_09615</name>
</gene>
<sequence length="281" mass="32348">MKKLLFFAACMTALAACTGNKASDAPGATMSDSLQRIVEQKENEINDIMGTLNDINDGLREISEAEGRVTLARSGEGANNRQKLREDVKFIQERMNQNRELLDKLRQQLRESSFKGDQLKRTVENLTKQLEQKNIELQKMREELDKKDIHISELDETVSNLNTNVENLRTENDQKSSTINNQDRQLNTAWFVFGTKKELKEQGIIDGSRVLRGNFNKSYFTKIDIRVQKEIKLYSKKAEMKTSHPSSSYMLDKDAKGQFILRITDPQTFWSTSKYLVIEVK</sequence>
<accession>A0A3S0RBI5</accession>
<proteinExistence type="predicted"/>
<dbReference type="RefSeq" id="WP_126679072.1">
    <property type="nucleotide sequence ID" value="NZ_CAUUVU010000016.1"/>
</dbReference>
<evidence type="ECO:0000256" key="1">
    <source>
        <dbReference type="SAM" id="Coils"/>
    </source>
</evidence>
<protein>
    <recommendedName>
        <fullName evidence="5">Lipoprotein</fullName>
    </recommendedName>
</protein>
<dbReference type="OrthoDB" id="597123at2"/>
<evidence type="ECO:0000313" key="3">
    <source>
        <dbReference type="EMBL" id="RUL59977.1"/>
    </source>
</evidence>
<dbReference type="PROSITE" id="PS51257">
    <property type="entry name" value="PROKAR_LIPOPROTEIN"/>
    <property type="match status" value="1"/>
</dbReference>
<evidence type="ECO:0008006" key="5">
    <source>
        <dbReference type="Google" id="ProtNLM"/>
    </source>
</evidence>
<keyword evidence="1" id="KW-0175">Coiled coil</keyword>
<keyword evidence="4" id="KW-1185">Reference proteome</keyword>
<comment type="caution">
    <text evidence="3">The sequence shown here is derived from an EMBL/GenBank/DDBJ whole genome shotgun (WGS) entry which is preliminary data.</text>
</comment>
<feature type="signal peptide" evidence="2">
    <location>
        <begin position="1"/>
        <end position="22"/>
    </location>
</feature>
<evidence type="ECO:0000313" key="4">
    <source>
        <dbReference type="Proteomes" id="UP000278983"/>
    </source>
</evidence>
<dbReference type="EMBL" id="RYYU01000001">
    <property type="protein sequence ID" value="RUL59977.1"/>
    <property type="molecule type" value="Genomic_DNA"/>
</dbReference>
<dbReference type="AlphaFoldDB" id="A0A3S0RBI5"/>
<evidence type="ECO:0000256" key="2">
    <source>
        <dbReference type="SAM" id="SignalP"/>
    </source>
</evidence>
<name>A0A3S0RBI5_9BACT</name>
<feature type="chain" id="PRO_5018692405" description="Lipoprotein" evidence="2">
    <location>
        <begin position="23"/>
        <end position="281"/>
    </location>
</feature>
<dbReference type="Proteomes" id="UP000278983">
    <property type="component" value="Unassembled WGS sequence"/>
</dbReference>